<gene>
    <name evidence="2" type="ORF">JO391_00235</name>
</gene>
<dbReference type="EMBL" id="CP069370">
    <property type="protein sequence ID" value="QYZ70010.1"/>
    <property type="molecule type" value="Genomic_DNA"/>
</dbReference>
<evidence type="ECO:0000256" key="1">
    <source>
        <dbReference type="SAM" id="MobiDB-lite"/>
    </source>
</evidence>
<organism evidence="2 3">
    <name type="scientific">Neotabrizicola shimadae</name>
    <dbReference type="NCBI Taxonomy" id="2807096"/>
    <lineage>
        <taxon>Bacteria</taxon>
        <taxon>Pseudomonadati</taxon>
        <taxon>Pseudomonadota</taxon>
        <taxon>Alphaproteobacteria</taxon>
        <taxon>Rhodobacterales</taxon>
        <taxon>Paracoccaceae</taxon>
        <taxon>Neotabrizicola</taxon>
    </lineage>
</organism>
<feature type="compositionally biased region" description="Low complexity" evidence="1">
    <location>
        <begin position="66"/>
        <end position="76"/>
    </location>
</feature>
<evidence type="ECO:0000313" key="2">
    <source>
        <dbReference type="EMBL" id="QYZ70010.1"/>
    </source>
</evidence>
<dbReference type="KEGG" id="nsm:JO391_00235"/>
<dbReference type="RefSeq" id="WP_220662226.1">
    <property type="nucleotide sequence ID" value="NZ_CP069370.1"/>
</dbReference>
<name>A0A8G0ZV60_9RHOB</name>
<proteinExistence type="predicted"/>
<keyword evidence="3" id="KW-1185">Reference proteome</keyword>
<sequence length="86" mass="9055">MGKKSEGKGKGKGSQLVIRIDKAEREAFVTLCDALDTTAAREIRRFMRGFVAAHATGEGKSEDAAEQPAQAKEPPATDTAAPPVEG</sequence>
<reference evidence="2" key="1">
    <citation type="submission" date="2021-02" db="EMBL/GenBank/DDBJ databases">
        <title>Rhodobacter shimadae sp. nov., an aerobic anoxygenic phototrophic bacterium isolated from a hot spring.</title>
        <authorList>
            <person name="Muramatsu S."/>
            <person name="Haruta S."/>
            <person name="Hirose S."/>
            <person name="Hanada S."/>
        </authorList>
    </citation>
    <scope>NUCLEOTIDE SEQUENCE</scope>
    <source>
        <strain evidence="2">N10</strain>
    </source>
</reference>
<feature type="region of interest" description="Disordered" evidence="1">
    <location>
        <begin position="55"/>
        <end position="86"/>
    </location>
</feature>
<evidence type="ECO:0000313" key="3">
    <source>
        <dbReference type="Proteomes" id="UP000826300"/>
    </source>
</evidence>
<accession>A0A8G0ZV60</accession>
<dbReference type="Proteomes" id="UP000826300">
    <property type="component" value="Chromosome"/>
</dbReference>
<protein>
    <submittedName>
        <fullName evidence="2">Uncharacterized protein</fullName>
    </submittedName>
</protein>
<dbReference type="AlphaFoldDB" id="A0A8G0ZV60"/>